<name>A0AAV8DQ49_9POAL</name>
<dbReference type="Proteomes" id="UP001140206">
    <property type="component" value="Chromosome 4"/>
</dbReference>
<organism evidence="2 3">
    <name type="scientific">Rhynchospora pubera</name>
    <dbReference type="NCBI Taxonomy" id="906938"/>
    <lineage>
        <taxon>Eukaryota</taxon>
        <taxon>Viridiplantae</taxon>
        <taxon>Streptophyta</taxon>
        <taxon>Embryophyta</taxon>
        <taxon>Tracheophyta</taxon>
        <taxon>Spermatophyta</taxon>
        <taxon>Magnoliopsida</taxon>
        <taxon>Liliopsida</taxon>
        <taxon>Poales</taxon>
        <taxon>Cyperaceae</taxon>
        <taxon>Cyperoideae</taxon>
        <taxon>Rhynchosporeae</taxon>
        <taxon>Rhynchospora</taxon>
    </lineage>
</organism>
<dbReference type="InterPro" id="IPR050796">
    <property type="entry name" value="SCF_F-box_component"/>
</dbReference>
<gene>
    <name evidence="2" type="ORF">LUZ62_078903</name>
</gene>
<accession>A0AAV8DQ49</accession>
<evidence type="ECO:0000259" key="1">
    <source>
        <dbReference type="Pfam" id="PF00646"/>
    </source>
</evidence>
<dbReference type="InterPro" id="IPR001810">
    <property type="entry name" value="F-box_dom"/>
</dbReference>
<dbReference type="SUPFAM" id="SSF50965">
    <property type="entry name" value="Galactose oxidase, central domain"/>
    <property type="match status" value="1"/>
</dbReference>
<dbReference type="SUPFAM" id="SSF81383">
    <property type="entry name" value="F-box domain"/>
    <property type="match status" value="1"/>
</dbReference>
<reference evidence="2" key="1">
    <citation type="submission" date="2022-08" db="EMBL/GenBank/DDBJ databases">
        <authorList>
            <person name="Marques A."/>
        </authorList>
    </citation>
    <scope>NUCLEOTIDE SEQUENCE</scope>
    <source>
        <strain evidence="2">RhyPub2mFocal</strain>
        <tissue evidence="2">Leaves</tissue>
    </source>
</reference>
<comment type="caution">
    <text evidence="2">The sequence shown here is derived from an EMBL/GenBank/DDBJ whole genome shotgun (WGS) entry which is preliminary data.</text>
</comment>
<dbReference type="AlphaFoldDB" id="A0AAV8DQ49"/>
<dbReference type="Gene3D" id="2.120.10.80">
    <property type="entry name" value="Kelch-type beta propeller"/>
    <property type="match status" value="1"/>
</dbReference>
<keyword evidence="3" id="KW-1185">Reference proteome</keyword>
<dbReference type="EMBL" id="JAMFTS010000004">
    <property type="protein sequence ID" value="KAJ4768528.1"/>
    <property type="molecule type" value="Genomic_DNA"/>
</dbReference>
<feature type="domain" description="F-box" evidence="1">
    <location>
        <begin position="152"/>
        <end position="189"/>
    </location>
</feature>
<dbReference type="PANTHER" id="PTHR31672:SF12">
    <property type="entry name" value="F-BOX DOMAIN-CONTAINING PROTEIN"/>
    <property type="match status" value="1"/>
</dbReference>
<dbReference type="Pfam" id="PF00646">
    <property type="entry name" value="F-box"/>
    <property type="match status" value="1"/>
</dbReference>
<dbReference type="InterPro" id="IPR011043">
    <property type="entry name" value="Gal_Oxase/kelch_b-propeller"/>
</dbReference>
<dbReference type="PANTHER" id="PTHR31672">
    <property type="entry name" value="BNACNNG10540D PROTEIN"/>
    <property type="match status" value="1"/>
</dbReference>
<evidence type="ECO:0000313" key="2">
    <source>
        <dbReference type="EMBL" id="KAJ4768528.1"/>
    </source>
</evidence>
<proteinExistence type="predicted"/>
<evidence type="ECO:0000313" key="3">
    <source>
        <dbReference type="Proteomes" id="UP001140206"/>
    </source>
</evidence>
<dbReference type="InterPro" id="IPR036047">
    <property type="entry name" value="F-box-like_dom_sf"/>
</dbReference>
<sequence length="512" mass="57610">MTESAYDPAAAEGLGGDELEDVVAEKAEKLINVILEAQANPNSKLVHTFASLLASICPLDQPDIIHGILQRIYTLFPEVVHCMVELALQLLECQQDQARIDSVEKQFSKLISDSTGQPSVGYQGRQKKELTDVANELITTLADYQKTAPSPFLALPIHIQESILSRVPVMYLIRFLNVSKDFRSLFSLLPSPTFPPPPPDIFFLLFSPYLYKNSFRMGSPKLLSFHPSSSRWIELPIPSNSPLCHSRPLVTSSSLAVTKFPHDKTLLVTGHMFSPLPPNKTPPMISIGNPSVVAVIPDGDVTLSGHFKIVATSYMEAGMLCSQVYDSRRREWVLHGIINCCLELPHKAAVLNNSLYMRSCRPDQLLQFDLTSGTWNYVLPIPECLCTHIFSYDQNVYLVVGQGRRNGSLLSIRVFMLDWMENRESPKWREISVLSEKDGAFVEFRGNNYVMSYFDAVDRNGLVCLFNQCKTVLLFDVRNKSWVLVPPHPLPCDYPFWYGHAIEMGLEVLRSN</sequence>
<protein>
    <submittedName>
        <fullName evidence="2">F-box domain containing protein</fullName>
    </submittedName>
</protein>
<dbReference type="InterPro" id="IPR015915">
    <property type="entry name" value="Kelch-typ_b-propeller"/>
</dbReference>